<keyword evidence="1" id="KW-0472">Membrane</keyword>
<proteinExistence type="predicted"/>
<evidence type="ECO:0000313" key="3">
    <source>
        <dbReference type="Proteomes" id="UP001141629"/>
    </source>
</evidence>
<evidence type="ECO:0000256" key="1">
    <source>
        <dbReference type="SAM" id="Phobius"/>
    </source>
</evidence>
<reference evidence="2" key="1">
    <citation type="submission" date="2020-07" db="EMBL/GenBank/DDBJ databases">
        <authorList>
            <person name="Pettersson B.M.F."/>
            <person name="Behra P.R.K."/>
            <person name="Ramesh M."/>
            <person name="Das S."/>
            <person name="Dasgupta S."/>
            <person name="Kirsebom L.A."/>
        </authorList>
    </citation>
    <scope>NUCLEOTIDE SEQUENCE</scope>
    <source>
        <strain evidence="2">DSM 44838</strain>
    </source>
</reference>
<gene>
    <name evidence="2" type="ORF">H7K45_27535</name>
</gene>
<accession>A0A9X2Z8R9</accession>
<dbReference type="EMBL" id="JACKVK010000014">
    <property type="protein sequence ID" value="MCV7424306.1"/>
    <property type="molecule type" value="Genomic_DNA"/>
</dbReference>
<protein>
    <submittedName>
        <fullName evidence="2">Uncharacterized protein</fullName>
    </submittedName>
</protein>
<keyword evidence="3" id="KW-1185">Reference proteome</keyword>
<keyword evidence="1" id="KW-1133">Transmembrane helix</keyword>
<dbReference type="Proteomes" id="UP001141629">
    <property type="component" value="Unassembled WGS sequence"/>
</dbReference>
<keyword evidence="1" id="KW-0812">Transmembrane</keyword>
<comment type="caution">
    <text evidence="2">The sequence shown here is derived from an EMBL/GenBank/DDBJ whole genome shotgun (WGS) entry which is preliminary data.</text>
</comment>
<evidence type="ECO:0000313" key="2">
    <source>
        <dbReference type="EMBL" id="MCV7424306.1"/>
    </source>
</evidence>
<dbReference type="AlphaFoldDB" id="A0A9X2Z8R9"/>
<organism evidence="2 3">
    <name type="scientific">Mycobacterium yunnanensis</name>
    <dbReference type="NCBI Taxonomy" id="368477"/>
    <lineage>
        <taxon>Bacteria</taxon>
        <taxon>Bacillati</taxon>
        <taxon>Actinomycetota</taxon>
        <taxon>Actinomycetes</taxon>
        <taxon>Mycobacteriales</taxon>
        <taxon>Mycobacteriaceae</taxon>
        <taxon>Mycobacterium</taxon>
    </lineage>
</organism>
<feature type="transmembrane region" description="Helical" evidence="1">
    <location>
        <begin position="48"/>
        <end position="68"/>
    </location>
</feature>
<sequence>MDVGDELFGQPYQTPDGATVIPVAKPVGVFVVKDGVPRWAAANDDTRVALAGILVGLVATILVGATMVRRPPWPQLHGVVSKNF</sequence>
<reference evidence="2" key="2">
    <citation type="journal article" date="2022" name="BMC Genomics">
        <title>Comparative genome analysis of mycobacteria focusing on tRNA and non-coding RNA.</title>
        <authorList>
            <person name="Behra P.R.K."/>
            <person name="Pettersson B.M.F."/>
            <person name="Ramesh M."/>
            <person name="Das S."/>
            <person name="Dasgupta S."/>
            <person name="Kirsebom L.A."/>
        </authorList>
    </citation>
    <scope>NUCLEOTIDE SEQUENCE</scope>
    <source>
        <strain evidence="2">DSM 44838</strain>
    </source>
</reference>
<name>A0A9X2Z8R9_9MYCO</name>
<dbReference type="RefSeq" id="WP_263999361.1">
    <property type="nucleotide sequence ID" value="NZ_JACKVK010000014.1"/>
</dbReference>